<evidence type="ECO:0000256" key="4">
    <source>
        <dbReference type="ARBA" id="ARBA00011738"/>
    </source>
</evidence>
<dbReference type="Gene3D" id="3.40.47.10">
    <property type="match status" value="2"/>
</dbReference>
<protein>
    <recommendedName>
        <fullName evidence="13">3-oxoacyl-[acyl-carrier-protein] synthase 1</fullName>
        <ecNumber evidence="5">2.3.1.41</ecNumber>
    </recommendedName>
    <alternativeName>
        <fullName evidence="14">3-oxoacyl-[acyl-carrier-protein] synthase I</fullName>
    </alternativeName>
    <alternativeName>
        <fullName evidence="15">Beta-ketoacyl-ACP synthase I</fullName>
    </alternativeName>
</protein>
<keyword evidence="6" id="KW-0963">Cytoplasm</keyword>
<dbReference type="PROSITE" id="PS00606">
    <property type="entry name" value="KS3_1"/>
    <property type="match status" value="1"/>
</dbReference>
<evidence type="ECO:0000256" key="11">
    <source>
        <dbReference type="ARBA" id="ARBA00023160"/>
    </source>
</evidence>
<keyword evidence="11" id="KW-0275">Fatty acid biosynthesis</keyword>
<evidence type="ECO:0000256" key="8">
    <source>
        <dbReference type="ARBA" id="ARBA00022679"/>
    </source>
</evidence>
<evidence type="ECO:0000256" key="10">
    <source>
        <dbReference type="ARBA" id="ARBA00023098"/>
    </source>
</evidence>
<dbReference type="Proteomes" id="UP000199445">
    <property type="component" value="Unassembled WGS sequence"/>
</dbReference>
<dbReference type="InterPro" id="IPR016039">
    <property type="entry name" value="Thiolase-like"/>
</dbReference>
<name>A0A1I3VUF5_9GAMM</name>
<evidence type="ECO:0000259" key="19">
    <source>
        <dbReference type="PROSITE" id="PS52004"/>
    </source>
</evidence>
<dbReference type="OrthoDB" id="9808669at2"/>
<dbReference type="UniPathway" id="UPA00094"/>
<dbReference type="SUPFAM" id="SSF53901">
    <property type="entry name" value="Thiolase-like"/>
    <property type="match status" value="2"/>
</dbReference>
<evidence type="ECO:0000256" key="1">
    <source>
        <dbReference type="ARBA" id="ARBA00004496"/>
    </source>
</evidence>
<evidence type="ECO:0000256" key="15">
    <source>
        <dbReference type="ARBA" id="ARBA00042143"/>
    </source>
</evidence>
<dbReference type="PANTHER" id="PTHR11712">
    <property type="entry name" value="POLYKETIDE SYNTHASE-RELATED"/>
    <property type="match status" value="1"/>
</dbReference>
<dbReference type="Pfam" id="PF00109">
    <property type="entry name" value="ketoacyl-synt"/>
    <property type="match status" value="1"/>
</dbReference>
<comment type="subunit">
    <text evidence="4">Homodimer.</text>
</comment>
<evidence type="ECO:0000256" key="7">
    <source>
        <dbReference type="ARBA" id="ARBA00022516"/>
    </source>
</evidence>
<keyword evidence="8 18" id="KW-0808">Transferase</keyword>
<evidence type="ECO:0000256" key="5">
    <source>
        <dbReference type="ARBA" id="ARBA00013191"/>
    </source>
</evidence>
<dbReference type="InterPro" id="IPR018201">
    <property type="entry name" value="Ketoacyl_synth_AS"/>
</dbReference>
<proteinExistence type="inferred from homology"/>
<keyword evidence="21" id="KW-1185">Reference proteome</keyword>
<comment type="pathway">
    <text evidence="2">Lipid metabolism; fatty acid biosynthesis.</text>
</comment>
<dbReference type="GO" id="GO:0005829">
    <property type="term" value="C:cytosol"/>
    <property type="evidence" value="ECO:0007669"/>
    <property type="project" value="TreeGrafter"/>
</dbReference>
<comment type="catalytic activity">
    <reaction evidence="17">
        <text>a fatty acyl-[ACP] + malonyl-[ACP] + H(+) = a 3-oxoacyl-[ACP] + holo-[ACP] + CO2</text>
        <dbReference type="Rhea" id="RHEA:22836"/>
        <dbReference type="Rhea" id="RHEA-COMP:9623"/>
        <dbReference type="Rhea" id="RHEA-COMP:9685"/>
        <dbReference type="Rhea" id="RHEA-COMP:9916"/>
        <dbReference type="Rhea" id="RHEA-COMP:14125"/>
        <dbReference type="ChEBI" id="CHEBI:15378"/>
        <dbReference type="ChEBI" id="CHEBI:16526"/>
        <dbReference type="ChEBI" id="CHEBI:64479"/>
        <dbReference type="ChEBI" id="CHEBI:78449"/>
        <dbReference type="ChEBI" id="CHEBI:78776"/>
        <dbReference type="ChEBI" id="CHEBI:138651"/>
        <dbReference type="EC" id="2.3.1.41"/>
    </reaction>
    <physiologicalReaction direction="left-to-right" evidence="17">
        <dbReference type="Rhea" id="RHEA:22837"/>
    </physiologicalReaction>
</comment>
<evidence type="ECO:0000256" key="17">
    <source>
        <dbReference type="ARBA" id="ARBA00048506"/>
    </source>
</evidence>
<keyword evidence="9" id="KW-0276">Fatty acid metabolism</keyword>
<evidence type="ECO:0000313" key="21">
    <source>
        <dbReference type="Proteomes" id="UP000199445"/>
    </source>
</evidence>
<dbReference type="RefSeq" id="WP_091705289.1">
    <property type="nucleotide sequence ID" value="NZ_BMYN01000009.1"/>
</dbReference>
<dbReference type="InterPro" id="IPR000794">
    <property type="entry name" value="Beta-ketoacyl_synthase"/>
</dbReference>
<comment type="catalytic activity">
    <reaction evidence="16">
        <text>(3Z)-decenoyl-[ACP] + malonyl-[ACP] + H(+) = 3-oxo-(5Z)-dodecenoyl-[ACP] + holo-[ACP] + CO2</text>
        <dbReference type="Rhea" id="RHEA:54940"/>
        <dbReference type="Rhea" id="RHEA-COMP:9623"/>
        <dbReference type="Rhea" id="RHEA-COMP:9685"/>
        <dbReference type="Rhea" id="RHEA-COMP:9927"/>
        <dbReference type="Rhea" id="RHEA-COMP:14042"/>
        <dbReference type="ChEBI" id="CHEBI:15378"/>
        <dbReference type="ChEBI" id="CHEBI:16526"/>
        <dbReference type="ChEBI" id="CHEBI:64479"/>
        <dbReference type="ChEBI" id="CHEBI:78449"/>
        <dbReference type="ChEBI" id="CHEBI:78798"/>
        <dbReference type="ChEBI" id="CHEBI:138410"/>
    </reaction>
    <physiologicalReaction direction="left-to-right" evidence="16">
        <dbReference type="Rhea" id="RHEA:54941"/>
    </physiologicalReaction>
</comment>
<dbReference type="InterPro" id="IPR020841">
    <property type="entry name" value="PKS_Beta-ketoAc_synthase_dom"/>
</dbReference>
<dbReference type="PANTHER" id="PTHR11712:SF306">
    <property type="entry name" value="3-OXOACYL-[ACYL-CARRIER-PROTEIN] SYNTHASE 1"/>
    <property type="match status" value="1"/>
</dbReference>
<accession>A0A1I3VUF5</accession>
<dbReference type="AlphaFoldDB" id="A0A1I3VUF5"/>
<dbReference type="EMBL" id="FOSC01000008">
    <property type="protein sequence ID" value="SFJ98769.1"/>
    <property type="molecule type" value="Genomic_DNA"/>
</dbReference>
<keyword evidence="12" id="KW-0012">Acyltransferase</keyword>
<dbReference type="GO" id="GO:0006633">
    <property type="term" value="P:fatty acid biosynthetic process"/>
    <property type="evidence" value="ECO:0007669"/>
    <property type="project" value="UniProtKB-UniPathway"/>
</dbReference>
<evidence type="ECO:0000256" key="12">
    <source>
        <dbReference type="ARBA" id="ARBA00023315"/>
    </source>
</evidence>
<evidence type="ECO:0000313" key="20">
    <source>
        <dbReference type="EMBL" id="SFJ98769.1"/>
    </source>
</evidence>
<reference evidence="20 21" key="1">
    <citation type="submission" date="2016-10" db="EMBL/GenBank/DDBJ databases">
        <authorList>
            <person name="de Groot N.N."/>
        </authorList>
    </citation>
    <scope>NUCLEOTIDE SEQUENCE [LARGE SCALE GENOMIC DNA]</scope>
    <source>
        <strain evidence="20 21">IBRC-M 10445</strain>
    </source>
</reference>
<dbReference type="FunFam" id="3.40.47.10:FF:000006">
    <property type="entry name" value="3-oxoacyl-[acyl-carrier-protein] synthase I"/>
    <property type="match status" value="1"/>
</dbReference>
<organism evidence="20 21">
    <name type="scientific">Marinobacter persicus</name>
    <dbReference type="NCBI Taxonomy" id="930118"/>
    <lineage>
        <taxon>Bacteria</taxon>
        <taxon>Pseudomonadati</taxon>
        <taxon>Pseudomonadota</taxon>
        <taxon>Gammaproteobacteria</taxon>
        <taxon>Pseudomonadales</taxon>
        <taxon>Marinobacteraceae</taxon>
        <taxon>Marinobacter</taxon>
    </lineage>
</organism>
<feature type="domain" description="Ketosynthase family 3 (KS3)" evidence="19">
    <location>
        <begin position="1"/>
        <end position="402"/>
    </location>
</feature>
<keyword evidence="7" id="KW-0444">Lipid biosynthesis</keyword>
<dbReference type="SMART" id="SM00825">
    <property type="entry name" value="PKS_KS"/>
    <property type="match status" value="1"/>
</dbReference>
<evidence type="ECO:0000256" key="2">
    <source>
        <dbReference type="ARBA" id="ARBA00005194"/>
    </source>
</evidence>
<dbReference type="InterPro" id="IPR014031">
    <property type="entry name" value="Ketoacyl_synth_C"/>
</dbReference>
<evidence type="ECO:0000256" key="6">
    <source>
        <dbReference type="ARBA" id="ARBA00022490"/>
    </source>
</evidence>
<sequence>MRRVVITGMGIVSSLGTNQKEVTQSLKESRSGIAFSQEAKDAGLRSHITGKIDLNLPELIDRKLWRFMCPASGYTYLAMKEAIEQSGLTDEQIRANSTGIVFGTGGASTVELIDAIDTQREKGIRRVGPYRVPRTMGSAINASIATAFGITGINYGITSACATSAHCIGHAADQIALGRQDVMFAGGGEDIHWTLSLMFDAMGALSTKYNDTPELASRTYDANRDGFVISGGGGVLALEALEHAEARGANILGEIVGFGATSDGADMVAPSGEGAIRCMKQAMANIDGEISYINTHGTSTPAGDITELKALKETFGDKIPPLSSTKPLCGHALGAAGVHEAIYSLIMQREGFLAPSANIQDLDEGAEGYPIVRERQDNQNLDLVMSNSFGFGGTNATLIFKKV</sequence>
<gene>
    <name evidence="20" type="ORF">SAMN05216429_108168</name>
</gene>
<evidence type="ECO:0000256" key="18">
    <source>
        <dbReference type="RuleBase" id="RU003694"/>
    </source>
</evidence>
<comment type="similarity">
    <text evidence="3 18">Belongs to the thiolase-like superfamily. Beta-ketoacyl-ACP synthases family.</text>
</comment>
<evidence type="ECO:0000256" key="14">
    <source>
        <dbReference type="ARBA" id="ARBA00041620"/>
    </source>
</evidence>
<dbReference type="GO" id="GO:0004315">
    <property type="term" value="F:3-oxoacyl-[acyl-carrier-protein] synthase activity"/>
    <property type="evidence" value="ECO:0007669"/>
    <property type="project" value="UniProtKB-EC"/>
</dbReference>
<comment type="subcellular location">
    <subcellularLocation>
        <location evidence="1">Cytoplasm</location>
    </subcellularLocation>
</comment>
<dbReference type="Pfam" id="PF02801">
    <property type="entry name" value="Ketoacyl-synt_C"/>
    <property type="match status" value="1"/>
</dbReference>
<evidence type="ECO:0000256" key="16">
    <source>
        <dbReference type="ARBA" id="ARBA00048121"/>
    </source>
</evidence>
<evidence type="ECO:0000256" key="3">
    <source>
        <dbReference type="ARBA" id="ARBA00008467"/>
    </source>
</evidence>
<dbReference type="PROSITE" id="PS52004">
    <property type="entry name" value="KS3_2"/>
    <property type="match status" value="1"/>
</dbReference>
<dbReference type="EC" id="2.3.1.41" evidence="5"/>
<dbReference type="InterPro" id="IPR014030">
    <property type="entry name" value="Ketoacyl_synth_N"/>
</dbReference>
<dbReference type="CDD" id="cd00834">
    <property type="entry name" value="KAS_I_II"/>
    <property type="match status" value="1"/>
</dbReference>
<dbReference type="NCBIfam" id="NF005935">
    <property type="entry name" value="PRK07967.1"/>
    <property type="match status" value="1"/>
</dbReference>
<evidence type="ECO:0000256" key="9">
    <source>
        <dbReference type="ARBA" id="ARBA00022832"/>
    </source>
</evidence>
<keyword evidence="10" id="KW-0443">Lipid metabolism</keyword>
<evidence type="ECO:0000256" key="13">
    <source>
        <dbReference type="ARBA" id="ARBA00039450"/>
    </source>
</evidence>